<evidence type="ECO:0000313" key="2">
    <source>
        <dbReference type="EMBL" id="TVX99763.1"/>
    </source>
</evidence>
<dbReference type="Pfam" id="PF10825">
    <property type="entry name" value="DUF2752"/>
    <property type="match status" value="1"/>
</dbReference>
<evidence type="ECO:0000313" key="3">
    <source>
        <dbReference type="Proteomes" id="UP000316330"/>
    </source>
</evidence>
<keyword evidence="1" id="KW-1133">Transmembrane helix</keyword>
<comment type="caution">
    <text evidence="2">The sequence shown here is derived from an EMBL/GenBank/DDBJ whole genome shotgun (WGS) entry which is preliminary data.</text>
</comment>
<feature type="transmembrane region" description="Helical" evidence="1">
    <location>
        <begin position="106"/>
        <end position="124"/>
    </location>
</feature>
<proteinExistence type="predicted"/>
<dbReference type="AlphaFoldDB" id="A0A559JIQ9"/>
<keyword evidence="1" id="KW-0472">Membrane</keyword>
<feature type="transmembrane region" description="Helical" evidence="1">
    <location>
        <begin position="18"/>
        <end position="36"/>
    </location>
</feature>
<gene>
    <name evidence="2" type="ORF">FPZ45_12500</name>
</gene>
<protein>
    <submittedName>
        <fullName evidence="2">DUF2752 domain-containing protein</fullName>
    </submittedName>
</protein>
<reference evidence="2 3" key="1">
    <citation type="submission" date="2019-07" db="EMBL/GenBank/DDBJ databases">
        <authorList>
            <person name="Kim J."/>
        </authorList>
    </citation>
    <scope>NUCLEOTIDE SEQUENCE [LARGE SCALE GENOMIC DNA]</scope>
    <source>
        <strain evidence="2 3">G13</strain>
    </source>
</reference>
<name>A0A559JIQ9_9BACL</name>
<sequence length="137" mass="15496">MSTDWLKAKLDHKRRPHVIWGVSLGVGGLLYLKVWLPLTKIGIPCIFHEITGLYCPGCGATRAATALLNLDFPQAFRYNSILFFLLPMYAVYYAAEKNRLRPLSKVMMTAMLVLTLAFGILRNIPEFAWLAPTVIRI</sequence>
<dbReference type="Proteomes" id="UP000316330">
    <property type="component" value="Unassembled WGS sequence"/>
</dbReference>
<organism evidence="2 3">
    <name type="scientific">Cohnella terricola</name>
    <dbReference type="NCBI Taxonomy" id="1289167"/>
    <lineage>
        <taxon>Bacteria</taxon>
        <taxon>Bacillati</taxon>
        <taxon>Bacillota</taxon>
        <taxon>Bacilli</taxon>
        <taxon>Bacillales</taxon>
        <taxon>Paenibacillaceae</taxon>
        <taxon>Cohnella</taxon>
    </lineage>
</organism>
<feature type="transmembrane region" description="Helical" evidence="1">
    <location>
        <begin position="75"/>
        <end position="94"/>
    </location>
</feature>
<dbReference type="OrthoDB" id="9815897at2"/>
<dbReference type="EMBL" id="VNJJ01000006">
    <property type="protein sequence ID" value="TVX99763.1"/>
    <property type="molecule type" value="Genomic_DNA"/>
</dbReference>
<evidence type="ECO:0000256" key="1">
    <source>
        <dbReference type="SAM" id="Phobius"/>
    </source>
</evidence>
<keyword evidence="3" id="KW-1185">Reference proteome</keyword>
<dbReference type="InterPro" id="IPR021215">
    <property type="entry name" value="DUF2752"/>
</dbReference>
<accession>A0A559JIQ9</accession>
<keyword evidence="1" id="KW-0812">Transmembrane</keyword>